<feature type="transmembrane region" description="Helical" evidence="6">
    <location>
        <begin position="84"/>
        <end position="105"/>
    </location>
</feature>
<evidence type="ECO:0000313" key="9">
    <source>
        <dbReference type="Proteomes" id="UP000655208"/>
    </source>
</evidence>
<evidence type="ECO:0000256" key="5">
    <source>
        <dbReference type="SAM" id="MobiDB-lite"/>
    </source>
</evidence>
<comment type="subcellular location">
    <subcellularLocation>
        <location evidence="1">Cell membrane</location>
        <topology evidence="1">Multi-pass membrane protein</topology>
    </subcellularLocation>
</comment>
<evidence type="ECO:0000313" key="8">
    <source>
        <dbReference type="EMBL" id="GGM05720.1"/>
    </source>
</evidence>
<evidence type="ECO:0000256" key="6">
    <source>
        <dbReference type="SAM" id="Phobius"/>
    </source>
</evidence>
<feature type="transmembrane region" description="Helical" evidence="6">
    <location>
        <begin position="408"/>
        <end position="429"/>
    </location>
</feature>
<evidence type="ECO:0000256" key="4">
    <source>
        <dbReference type="ARBA" id="ARBA00023136"/>
    </source>
</evidence>
<accession>A0A917T0U4</accession>
<comment type="caution">
    <text evidence="8">The sequence shown here is derived from an EMBL/GenBank/DDBJ whole genome shotgun (WGS) entry which is preliminary data.</text>
</comment>
<dbReference type="PANTHER" id="PTHR23542">
    <property type="match status" value="1"/>
</dbReference>
<evidence type="ECO:0000256" key="3">
    <source>
        <dbReference type="ARBA" id="ARBA00022989"/>
    </source>
</evidence>
<feature type="transmembrane region" description="Helical" evidence="6">
    <location>
        <begin position="57"/>
        <end position="78"/>
    </location>
</feature>
<feature type="transmembrane region" description="Helical" evidence="6">
    <location>
        <begin position="376"/>
        <end position="396"/>
    </location>
</feature>
<dbReference type="GO" id="GO:0005886">
    <property type="term" value="C:plasma membrane"/>
    <property type="evidence" value="ECO:0007669"/>
    <property type="project" value="UniProtKB-SubCell"/>
</dbReference>
<keyword evidence="9" id="KW-1185">Reference proteome</keyword>
<evidence type="ECO:0000256" key="1">
    <source>
        <dbReference type="ARBA" id="ARBA00004651"/>
    </source>
</evidence>
<dbReference type="GO" id="GO:0022857">
    <property type="term" value="F:transmembrane transporter activity"/>
    <property type="evidence" value="ECO:0007669"/>
    <property type="project" value="InterPro"/>
</dbReference>
<sequence length="485" mass="48882">MTPAAGRVSAGLTPTPVTTAAVDVPGHGVRVEVEEMRAVFGPYLQVLRRPGAARFSAAGLLARLQLSMAGLGAVLLLSVERGSYAVAGTVSAIYALSAAAIGPQLSRLIDVHGQRRVVPWQLSVHVPAVVAMVLVAVLTPLTWPIFALALVAGAAQPSIGSLVRTRWSAQLTGSPQLRTAFAWESLLDEVVFIVGPPLATVAALQLFPAAALLLGSVLLTTGTILLLSQRRTEPIPSGRARAKGGRPAILLPGVAGVTAIFVLLGGIFGSFEVTTVAYAKEAGVGGVAGLLLALYAAGSLFGGLVFGVLSLRASLLRQFVTGTLALAVVTLPMPFLGTVTLVGVGLFVAGLACSPVLITGTALVEEIVPGHRLTEAISWTNSGMAVGIAVATPLAGTVIDAAGASTSYWVTSGSALACAAIALVVLGSLRRAASAASRRPARQPSLVLDRPAGGTTADTAGTGEVIPALADVPAAVSAAEPAGSR</sequence>
<keyword evidence="4 6" id="KW-0472">Membrane</keyword>
<dbReference type="Pfam" id="PF07690">
    <property type="entry name" value="MFS_1"/>
    <property type="match status" value="1"/>
</dbReference>
<feature type="transmembrane region" description="Helical" evidence="6">
    <location>
        <begin position="341"/>
        <end position="364"/>
    </location>
</feature>
<feature type="transmembrane region" description="Helical" evidence="6">
    <location>
        <begin position="210"/>
        <end position="228"/>
    </location>
</feature>
<dbReference type="AlphaFoldDB" id="A0A917T0U4"/>
<name>A0A917T0U4_9ACTN</name>
<feature type="region of interest" description="Disordered" evidence="5">
    <location>
        <begin position="443"/>
        <end position="462"/>
    </location>
</feature>
<keyword evidence="3 6" id="KW-1133">Transmembrane helix</keyword>
<feature type="transmembrane region" description="Helical" evidence="6">
    <location>
        <begin position="315"/>
        <end position="335"/>
    </location>
</feature>
<evidence type="ECO:0000256" key="2">
    <source>
        <dbReference type="ARBA" id="ARBA00022692"/>
    </source>
</evidence>
<reference evidence="8" key="1">
    <citation type="journal article" date="2014" name="Int. J. Syst. Evol. Microbiol.">
        <title>Complete genome sequence of Corynebacterium casei LMG S-19264T (=DSM 44701T), isolated from a smear-ripened cheese.</title>
        <authorList>
            <consortium name="US DOE Joint Genome Institute (JGI-PGF)"/>
            <person name="Walter F."/>
            <person name="Albersmeier A."/>
            <person name="Kalinowski J."/>
            <person name="Ruckert C."/>
        </authorList>
    </citation>
    <scope>NUCLEOTIDE SEQUENCE</scope>
    <source>
        <strain evidence="8">CGMCC 4.7308</strain>
    </source>
</reference>
<feature type="transmembrane region" description="Helical" evidence="6">
    <location>
        <begin position="283"/>
        <end position="308"/>
    </location>
</feature>
<dbReference type="PROSITE" id="PS50850">
    <property type="entry name" value="MFS"/>
    <property type="match status" value="1"/>
</dbReference>
<dbReference type="Gene3D" id="1.20.1250.20">
    <property type="entry name" value="MFS general substrate transporter like domains"/>
    <property type="match status" value="2"/>
</dbReference>
<dbReference type="InterPro" id="IPR011701">
    <property type="entry name" value="MFS"/>
</dbReference>
<gene>
    <name evidence="8" type="ORF">GCM10011594_27410</name>
</gene>
<protein>
    <recommendedName>
        <fullName evidence="7">Major facilitator superfamily (MFS) profile domain-containing protein</fullName>
    </recommendedName>
</protein>
<proteinExistence type="predicted"/>
<feature type="transmembrane region" description="Helical" evidence="6">
    <location>
        <begin position="117"/>
        <end position="139"/>
    </location>
</feature>
<dbReference type="InterPro" id="IPR036259">
    <property type="entry name" value="MFS_trans_sf"/>
</dbReference>
<reference evidence="8" key="2">
    <citation type="submission" date="2020-09" db="EMBL/GenBank/DDBJ databases">
        <authorList>
            <person name="Sun Q."/>
            <person name="Zhou Y."/>
        </authorList>
    </citation>
    <scope>NUCLEOTIDE SEQUENCE</scope>
    <source>
        <strain evidence="8">CGMCC 4.7308</strain>
    </source>
</reference>
<feature type="transmembrane region" description="Helical" evidence="6">
    <location>
        <begin position="249"/>
        <end position="271"/>
    </location>
</feature>
<dbReference type="EMBL" id="BMNA01000004">
    <property type="protein sequence ID" value="GGM05720.1"/>
    <property type="molecule type" value="Genomic_DNA"/>
</dbReference>
<dbReference type="SUPFAM" id="SSF103473">
    <property type="entry name" value="MFS general substrate transporter"/>
    <property type="match status" value="1"/>
</dbReference>
<feature type="domain" description="Major facilitator superfamily (MFS) profile" evidence="7">
    <location>
        <begin position="208"/>
        <end position="485"/>
    </location>
</feature>
<dbReference type="Proteomes" id="UP000655208">
    <property type="component" value="Unassembled WGS sequence"/>
</dbReference>
<keyword evidence="2 6" id="KW-0812">Transmembrane</keyword>
<dbReference type="PANTHER" id="PTHR23542:SF1">
    <property type="entry name" value="MAJOR FACILITATOR SUPERFAMILY (MFS) PROFILE DOMAIN-CONTAINING PROTEIN"/>
    <property type="match status" value="1"/>
</dbReference>
<organism evidence="8 9">
    <name type="scientific">Nakamurella endophytica</name>
    <dbReference type="NCBI Taxonomy" id="1748367"/>
    <lineage>
        <taxon>Bacteria</taxon>
        <taxon>Bacillati</taxon>
        <taxon>Actinomycetota</taxon>
        <taxon>Actinomycetes</taxon>
        <taxon>Nakamurellales</taxon>
        <taxon>Nakamurellaceae</taxon>
        <taxon>Nakamurella</taxon>
    </lineage>
</organism>
<evidence type="ECO:0000259" key="7">
    <source>
        <dbReference type="PROSITE" id="PS50850"/>
    </source>
</evidence>
<dbReference type="InterPro" id="IPR020846">
    <property type="entry name" value="MFS_dom"/>
</dbReference>